<dbReference type="Proteomes" id="UP000053815">
    <property type="component" value="Unassembled WGS sequence"/>
</dbReference>
<evidence type="ECO:0000313" key="1">
    <source>
        <dbReference type="EMBL" id="GAN09151.1"/>
    </source>
</evidence>
<protein>
    <submittedName>
        <fullName evidence="1">Uncharacterized protein</fullName>
    </submittedName>
</protein>
<gene>
    <name evidence="1" type="ORF">MAM1_0247d08673</name>
</gene>
<reference evidence="1" key="1">
    <citation type="submission" date="2014-09" db="EMBL/GenBank/DDBJ databases">
        <title>Draft genome sequence of an oleaginous Mucoromycotina fungus Mucor ambiguus NBRC6742.</title>
        <authorList>
            <person name="Takeda I."/>
            <person name="Yamane N."/>
            <person name="Morita T."/>
            <person name="Tamano K."/>
            <person name="Machida M."/>
            <person name="Baker S."/>
            <person name="Koike H."/>
        </authorList>
    </citation>
    <scope>NUCLEOTIDE SEQUENCE</scope>
    <source>
        <strain evidence="1">NBRC 6742</strain>
    </source>
</reference>
<name>A0A0C9MEP8_9FUNG</name>
<accession>A0A0C9MEP8</accession>
<dbReference type="AlphaFoldDB" id="A0A0C9MEP8"/>
<proteinExistence type="predicted"/>
<sequence length="265" mass="31019">MKEIYNVLKGFFKSLNNNKLESLAKAIGLRYRLSRPEESDIAIEQTKKGTQTKRKFDIWLLTSRNEYQILACQSLVLVQFKDRFTFLCNKYRLKQHLESTLEKPTKWIYISVEGKEPVKTDPPMHLIALLQEKLLPFINSSQLVYYSSILPTFLVAFTGWALEYPVIYTTHLVADDPESELDEWEAKSNCLGSRTLNLVQIWISDHMLLSFTFLLLSNKQQQDMENQLKSLFNDRLGDINQKPDWITDSCIELKREQVKLDRFAL</sequence>
<organism evidence="1">
    <name type="scientific">Mucor ambiguus</name>
    <dbReference type="NCBI Taxonomy" id="91626"/>
    <lineage>
        <taxon>Eukaryota</taxon>
        <taxon>Fungi</taxon>
        <taxon>Fungi incertae sedis</taxon>
        <taxon>Mucoromycota</taxon>
        <taxon>Mucoromycotina</taxon>
        <taxon>Mucoromycetes</taxon>
        <taxon>Mucorales</taxon>
        <taxon>Mucorineae</taxon>
        <taxon>Mucoraceae</taxon>
        <taxon>Mucor</taxon>
    </lineage>
</organism>
<keyword evidence="2" id="KW-1185">Reference proteome</keyword>
<dbReference type="EMBL" id="DF836536">
    <property type="protein sequence ID" value="GAN09151.1"/>
    <property type="molecule type" value="Genomic_DNA"/>
</dbReference>
<dbReference type="OrthoDB" id="2395010at2759"/>
<evidence type="ECO:0000313" key="2">
    <source>
        <dbReference type="Proteomes" id="UP000053815"/>
    </source>
</evidence>